<evidence type="ECO:0000313" key="3">
    <source>
        <dbReference type="Proteomes" id="UP000680865"/>
    </source>
</evidence>
<feature type="compositionally biased region" description="Basic and acidic residues" evidence="1">
    <location>
        <begin position="40"/>
        <end position="62"/>
    </location>
</feature>
<comment type="caution">
    <text evidence="2">The sequence shown here is derived from an EMBL/GenBank/DDBJ whole genome shotgun (WGS) entry which is preliminary data.</text>
</comment>
<dbReference type="EMBL" id="BOQP01000005">
    <property type="protein sequence ID" value="GIM68478.1"/>
    <property type="molecule type" value="Genomic_DNA"/>
</dbReference>
<dbReference type="AlphaFoldDB" id="A0A919SCH2"/>
<sequence>MTMSAAGQDVTRRLGILTAATPRGAISCLALVRAMPPERVPADPRNRPERLGQSRTDVETRAARRRPPSLGSGAAAFVVVRTGGST</sequence>
<evidence type="ECO:0000313" key="2">
    <source>
        <dbReference type="EMBL" id="GIM68478.1"/>
    </source>
</evidence>
<gene>
    <name evidence="2" type="ORF">Aco04nite_10960</name>
</gene>
<protein>
    <submittedName>
        <fullName evidence="2">Uncharacterized protein</fullName>
    </submittedName>
</protein>
<reference evidence="2" key="1">
    <citation type="submission" date="2021-03" db="EMBL/GenBank/DDBJ databases">
        <title>Whole genome shotgun sequence of Actinoplanes consettensis NBRC 14913.</title>
        <authorList>
            <person name="Komaki H."/>
            <person name="Tamura T."/>
        </authorList>
    </citation>
    <scope>NUCLEOTIDE SEQUENCE</scope>
    <source>
        <strain evidence="2">NBRC 14913</strain>
    </source>
</reference>
<dbReference type="Proteomes" id="UP000680865">
    <property type="component" value="Unassembled WGS sequence"/>
</dbReference>
<proteinExistence type="predicted"/>
<feature type="region of interest" description="Disordered" evidence="1">
    <location>
        <begin position="38"/>
        <end position="76"/>
    </location>
</feature>
<keyword evidence="3" id="KW-1185">Reference proteome</keyword>
<name>A0A919SCH2_9ACTN</name>
<evidence type="ECO:0000256" key="1">
    <source>
        <dbReference type="SAM" id="MobiDB-lite"/>
    </source>
</evidence>
<organism evidence="2 3">
    <name type="scientific">Winogradskya consettensis</name>
    <dbReference type="NCBI Taxonomy" id="113560"/>
    <lineage>
        <taxon>Bacteria</taxon>
        <taxon>Bacillati</taxon>
        <taxon>Actinomycetota</taxon>
        <taxon>Actinomycetes</taxon>
        <taxon>Micromonosporales</taxon>
        <taxon>Micromonosporaceae</taxon>
        <taxon>Winogradskya</taxon>
    </lineage>
</organism>
<accession>A0A919SCH2</accession>